<keyword evidence="3" id="KW-1185">Reference proteome</keyword>
<evidence type="ECO:0000313" key="2">
    <source>
        <dbReference type="EMBL" id="MBA4496301.1"/>
    </source>
</evidence>
<evidence type="ECO:0000313" key="3">
    <source>
        <dbReference type="Proteomes" id="UP000535491"/>
    </source>
</evidence>
<organism evidence="2 3">
    <name type="scientific">Paenactinomyces guangxiensis</name>
    <dbReference type="NCBI Taxonomy" id="1490290"/>
    <lineage>
        <taxon>Bacteria</taxon>
        <taxon>Bacillati</taxon>
        <taxon>Bacillota</taxon>
        <taxon>Bacilli</taxon>
        <taxon>Bacillales</taxon>
        <taxon>Thermoactinomycetaceae</taxon>
        <taxon>Paenactinomyces</taxon>
    </lineage>
</organism>
<name>A0A7W1WUX3_9BACL</name>
<reference evidence="2 3" key="1">
    <citation type="submission" date="2020-07" db="EMBL/GenBank/DDBJ databases">
        <authorList>
            <person name="Feng H."/>
        </authorList>
    </citation>
    <scope>NUCLEOTIDE SEQUENCE [LARGE SCALE GENOMIC DNA]</scope>
    <source>
        <strain evidence="3">s-10</strain>
    </source>
</reference>
<dbReference type="EMBL" id="JACEIQ010000029">
    <property type="protein sequence ID" value="MBA4496301.1"/>
    <property type="molecule type" value="Genomic_DNA"/>
</dbReference>
<dbReference type="SUPFAM" id="SSF52540">
    <property type="entry name" value="P-loop containing nucleoside triphosphate hydrolases"/>
    <property type="match status" value="1"/>
</dbReference>
<gene>
    <name evidence="2" type="ORF">H1191_18720</name>
</gene>
<dbReference type="InterPro" id="IPR041685">
    <property type="entry name" value="AAA_GajA/Old/RecF-like"/>
</dbReference>
<dbReference type="AlphaFoldDB" id="A0A7W1WUX3"/>
<dbReference type="Proteomes" id="UP000535491">
    <property type="component" value="Unassembled WGS sequence"/>
</dbReference>
<accession>A0A7W1WUX3</accession>
<sequence>MQLESLYIKEFKKLKDVYINFIPKEGLPNYYHDYFKNNSFSVLVGENGSGKTTLMSFIAQIFHNLQRYHSKIQSDFVLKYRLLLEDNTRHVILEKEDKNIFISVAGILERSLLKEWDPRRGDVLRSHQQSAERSVSYHEIKDFLPVNVITSVISIHGEYPENRRPNYQGHRAIKSYNISGIYGQNHFGIPSLSKGICRFIESYRNEKIIAKSFLKALGLAFTNKVAVHPRYPDSPEGYSFYKSLNTSGNHGQEKLEEYFGEKLDEYKVFDRNKEEFESYLDSQKDESGWVQIRDDNLDKLILLENRGIKSKIVCKILSQDRKLALG</sequence>
<protein>
    <recommendedName>
        <fullName evidence="1">Endonuclease GajA/Old nuclease/RecF-like AAA domain-containing protein</fullName>
    </recommendedName>
</protein>
<comment type="caution">
    <text evidence="2">The sequence shown here is derived from an EMBL/GenBank/DDBJ whole genome shotgun (WGS) entry which is preliminary data.</text>
</comment>
<dbReference type="Gene3D" id="3.40.50.300">
    <property type="entry name" value="P-loop containing nucleotide triphosphate hydrolases"/>
    <property type="match status" value="1"/>
</dbReference>
<dbReference type="RefSeq" id="WP_181754603.1">
    <property type="nucleotide sequence ID" value="NZ_JACEIQ010000029.1"/>
</dbReference>
<feature type="domain" description="Endonuclease GajA/Old nuclease/RecF-like AAA" evidence="1">
    <location>
        <begin position="1"/>
        <end position="96"/>
    </location>
</feature>
<dbReference type="InterPro" id="IPR027417">
    <property type="entry name" value="P-loop_NTPase"/>
</dbReference>
<dbReference type="Pfam" id="PF13175">
    <property type="entry name" value="AAA_15"/>
    <property type="match status" value="1"/>
</dbReference>
<evidence type="ECO:0000259" key="1">
    <source>
        <dbReference type="Pfam" id="PF13175"/>
    </source>
</evidence>
<proteinExistence type="predicted"/>